<evidence type="ECO:0000256" key="3">
    <source>
        <dbReference type="PROSITE-ProRule" id="PRU00339"/>
    </source>
</evidence>
<feature type="repeat" description="TPR" evidence="3">
    <location>
        <begin position="679"/>
        <end position="712"/>
    </location>
</feature>
<protein>
    <submittedName>
        <fullName evidence="5">Superkiller protein 3</fullName>
    </submittedName>
</protein>
<feature type="repeat" description="TPR" evidence="3">
    <location>
        <begin position="450"/>
        <end position="483"/>
    </location>
</feature>
<dbReference type="PANTHER" id="PTHR15704">
    <property type="entry name" value="SUPERKILLER 3 PROTEIN-RELATED"/>
    <property type="match status" value="1"/>
</dbReference>
<name>A0A8H3EKZ7_9LECA</name>
<feature type="repeat" description="TPR" evidence="3">
    <location>
        <begin position="721"/>
        <end position="754"/>
    </location>
</feature>
<organism evidence="5 6">
    <name type="scientific">Alectoria fallacina</name>
    <dbReference type="NCBI Taxonomy" id="1903189"/>
    <lineage>
        <taxon>Eukaryota</taxon>
        <taxon>Fungi</taxon>
        <taxon>Dikarya</taxon>
        <taxon>Ascomycota</taxon>
        <taxon>Pezizomycotina</taxon>
        <taxon>Lecanoromycetes</taxon>
        <taxon>OSLEUM clade</taxon>
        <taxon>Lecanoromycetidae</taxon>
        <taxon>Lecanorales</taxon>
        <taxon>Lecanorineae</taxon>
        <taxon>Parmeliaceae</taxon>
        <taxon>Alectoria</taxon>
    </lineage>
</organism>
<gene>
    <name evidence="5" type="primary">SKI3</name>
    <name evidence="5" type="ORF">ALECFALPRED_003296</name>
</gene>
<feature type="repeat" description="TPR" evidence="3">
    <location>
        <begin position="1016"/>
        <end position="1049"/>
    </location>
</feature>
<feature type="repeat" description="TPR" evidence="3">
    <location>
        <begin position="982"/>
        <end position="1015"/>
    </location>
</feature>
<dbReference type="SMART" id="SM00028">
    <property type="entry name" value="TPR"/>
    <property type="match status" value="11"/>
</dbReference>
<dbReference type="Gene3D" id="1.25.40.10">
    <property type="entry name" value="Tetratricopeptide repeat domain"/>
    <property type="match status" value="5"/>
</dbReference>
<dbReference type="InterPro" id="IPR011990">
    <property type="entry name" value="TPR-like_helical_dom_sf"/>
</dbReference>
<evidence type="ECO:0000256" key="2">
    <source>
        <dbReference type="ARBA" id="ARBA00022803"/>
    </source>
</evidence>
<dbReference type="PROSITE" id="PS50005">
    <property type="entry name" value="TPR"/>
    <property type="match status" value="6"/>
</dbReference>
<dbReference type="Pfam" id="PF18833">
    <property type="entry name" value="TPR_22"/>
    <property type="match status" value="1"/>
</dbReference>
<dbReference type="Pfam" id="PF13432">
    <property type="entry name" value="TPR_16"/>
    <property type="match status" value="3"/>
</dbReference>
<keyword evidence="6" id="KW-1185">Reference proteome</keyword>
<dbReference type="Proteomes" id="UP000664203">
    <property type="component" value="Unassembled WGS sequence"/>
</dbReference>
<dbReference type="InterPro" id="IPR040962">
    <property type="entry name" value="TPR_22"/>
</dbReference>
<feature type="repeat" description="TPR" evidence="3">
    <location>
        <begin position="1186"/>
        <end position="1219"/>
    </location>
</feature>
<evidence type="ECO:0000256" key="1">
    <source>
        <dbReference type="ARBA" id="ARBA00022737"/>
    </source>
</evidence>
<evidence type="ECO:0000313" key="5">
    <source>
        <dbReference type="EMBL" id="CAF9907308.1"/>
    </source>
</evidence>
<comment type="caution">
    <text evidence="5">The sequence shown here is derived from an EMBL/GenBank/DDBJ whole genome shotgun (WGS) entry which is preliminary data.</text>
</comment>
<dbReference type="EMBL" id="CAJPDR010000021">
    <property type="protein sequence ID" value="CAF9907308.1"/>
    <property type="molecule type" value="Genomic_DNA"/>
</dbReference>
<feature type="region of interest" description="Disordered" evidence="4">
    <location>
        <begin position="327"/>
        <end position="347"/>
    </location>
</feature>
<reference evidence="5" key="1">
    <citation type="submission" date="2021-03" db="EMBL/GenBank/DDBJ databases">
        <authorList>
            <person name="Tagirdzhanova G."/>
        </authorList>
    </citation>
    <scope>NUCLEOTIDE SEQUENCE</scope>
</reference>
<keyword evidence="2 3" id="KW-0802">TPR repeat</keyword>
<dbReference type="GO" id="GO:0006401">
    <property type="term" value="P:RNA catabolic process"/>
    <property type="evidence" value="ECO:0007669"/>
    <property type="project" value="InterPro"/>
</dbReference>
<dbReference type="PANTHER" id="PTHR15704:SF7">
    <property type="entry name" value="SUPERKILLER COMPLEX PROTEIN 3"/>
    <property type="match status" value="1"/>
</dbReference>
<accession>A0A8H3EKZ7</accession>
<dbReference type="InterPro" id="IPR039226">
    <property type="entry name" value="Ski3/TTC37"/>
</dbReference>
<dbReference type="GO" id="GO:0055087">
    <property type="term" value="C:Ski complex"/>
    <property type="evidence" value="ECO:0007669"/>
    <property type="project" value="InterPro"/>
</dbReference>
<evidence type="ECO:0000313" key="6">
    <source>
        <dbReference type="Proteomes" id="UP000664203"/>
    </source>
</evidence>
<dbReference type="SUPFAM" id="SSF48452">
    <property type="entry name" value="TPR-like"/>
    <property type="match status" value="4"/>
</dbReference>
<keyword evidence="1" id="KW-0677">Repeat</keyword>
<dbReference type="Pfam" id="PF13181">
    <property type="entry name" value="TPR_8"/>
    <property type="match status" value="2"/>
</dbReference>
<evidence type="ECO:0000256" key="4">
    <source>
        <dbReference type="SAM" id="MobiDB-lite"/>
    </source>
</evidence>
<dbReference type="OrthoDB" id="421075at2759"/>
<sequence length="1405" mass="156116">MSGTKPALKAAKAALDANKYQDAIDQAKVVLETEADNYHANVFLGRALEKLDQNQDSEEAYKAAIGRKDNDPLAWQGLVGLYEKQAGKKLDDYHGAAIRLAELHMNEYVEQRVSNDKIRCQAVVHKYTGNAHKYGSRAQYKRSLEVLLPTTTLYDYLEGRILQPAFTYSKIADIVEAEEREKINTEIGQRRTRLGAKIDQVTSEVKREVLENSPLESLYENIINWTHDDEIRRQYEEKLLQHAYDTLIVVPTPKKAAKREQVQKMAQGLVILKHPFLLAWTIELDWKDGANIEEMDAGLFREFIALFPDVGLSKLLKGFLHSDVSPFPKPADSAQEQNEESEHNFPLSREDGLILMTEGMEESSSSILAHRIMGLMYLHLEEYEGAAATARQGLQRVSNESGMSGLTLESLFDAMRIILAAALVQFQAPRHHPEAMELFENVLHRKSTESSALIGIGLILEEQGEYVKAIDYFDRALKRTSDPKIKAEAAWCKALNGDNETSLHELEVCLQKMEGSDTRIKLLRSQTLYRVGMCIWNRDTSNKARKNREGAYAQFLASLQADLNYAPAYTILGIYYADYGRDKKRARKCFQKAFELSSSEVDAAERLAQSFARSGEWDLVEIVARRVIESGKVRAAPGSRKRGVSWPFAALGVVELNNQEYPKSIVSFQSALRSSPENYHCWVGLGESYHNSGRYIAATKAFEHAQQLEETSEDGSVKDHWFTKYMLANVKRELGQYDDAIAGYQEVLTLRPTEFGVSIALLQSLVEGAWHSIELGFFGRAAGAAGEALNVAKSVAKEHHEAFNLWKAVGDACSIFSYASAYASRLPAQVLLSLLEADIDFQVYNVLAEIDGISAETLQTLIRHSQQTPAPLQLSISAAVLAHKRAIHACVNDFHARAVAWYNLGWTEHRAHICSHDGRRTESKKKPLKHLKASVQAFKRAIELEAGNAEFWNSLGIVTTELNPKVSQHSFVRSLYLNDKNARVWTNLGVLYLIQNDVQLAHEAFTRAQSSDPDYAQAWLGQGLLAKQMGEVNEARKLFTHAFEIADSSSPIVKRQFAVSTFDHLLSSPLSSSTSAIQPLFALHQLCSQVSADFALQHLSSLLAERVGDFGDAAATLGQVTSNLEAEYETSESQVILMRFALAKADLSRAQLAERNFEAAAENAETALNLSEEEDVKNQARQRLRLSAHMTAGLAYYYQGTMDQAIIMFRSALEETQGNPDIVCLLAQVLWAKGGNEERNVAREQLFDCVENHPDHSGAIILLGVIAVLDDDRDTIEAVTADLEGLRTRDTLAAQNKSKVAQLLMIISALFPGEEGQNASEISQATTTTMLAPSQPHGWLQLADISDESHPAEMAVLTATKAAPPGGNLDANDLSKAYAGTRRLDDAQRAIMVAPWAVQAWEALA</sequence>
<proteinExistence type="predicted"/>
<dbReference type="InterPro" id="IPR019734">
    <property type="entry name" value="TPR_rpt"/>
</dbReference>